<evidence type="ECO:0000313" key="2">
    <source>
        <dbReference type="EMBL" id="KAK0466633.1"/>
    </source>
</evidence>
<protein>
    <submittedName>
        <fullName evidence="2">Uncharacterized protein</fullName>
    </submittedName>
</protein>
<dbReference type="AlphaFoldDB" id="A0AA39TUA6"/>
<name>A0AA39TUA6_9AGAR</name>
<gene>
    <name evidence="2" type="ORF">IW261DRAFT_1574383</name>
</gene>
<keyword evidence="3" id="KW-1185">Reference proteome</keyword>
<reference evidence="2" key="1">
    <citation type="submission" date="2023-06" db="EMBL/GenBank/DDBJ databases">
        <authorList>
            <consortium name="Lawrence Berkeley National Laboratory"/>
            <person name="Ahrendt S."/>
            <person name="Sahu N."/>
            <person name="Indic B."/>
            <person name="Wong-Bajracharya J."/>
            <person name="Merenyi Z."/>
            <person name="Ke H.-M."/>
            <person name="Monk M."/>
            <person name="Kocsube S."/>
            <person name="Drula E."/>
            <person name="Lipzen A."/>
            <person name="Balint B."/>
            <person name="Henrissat B."/>
            <person name="Andreopoulos B."/>
            <person name="Martin F.M."/>
            <person name="Harder C.B."/>
            <person name="Rigling D."/>
            <person name="Ford K.L."/>
            <person name="Foster G.D."/>
            <person name="Pangilinan J."/>
            <person name="Papanicolaou A."/>
            <person name="Barry K."/>
            <person name="LaButti K."/>
            <person name="Viragh M."/>
            <person name="Koriabine M."/>
            <person name="Yan M."/>
            <person name="Riley R."/>
            <person name="Champramary S."/>
            <person name="Plett K.L."/>
            <person name="Tsai I.J."/>
            <person name="Slot J."/>
            <person name="Sipos G."/>
            <person name="Plett J."/>
            <person name="Nagy L.G."/>
            <person name="Grigoriev I.V."/>
        </authorList>
    </citation>
    <scope>NUCLEOTIDE SEQUENCE</scope>
    <source>
        <strain evidence="2">ICMP 16352</strain>
    </source>
</reference>
<comment type="caution">
    <text evidence="2">The sequence shown here is derived from an EMBL/GenBank/DDBJ whole genome shotgun (WGS) entry which is preliminary data.</text>
</comment>
<sequence length="145" mass="16217">MPSVCGPVPINITLPKNSDLHMLLAVHAHMKGIKFKSIKVVDEDTKEQSPLQNHPVSKDLPHSQAAEPMFKTKSFSERMLDRFMQRTVYCEFMATVTDKSPQGDDSQLCDKLTKLAMLIQDVTKYSNKILNDVGVGKDVAEAQEV</sequence>
<dbReference type="Proteomes" id="UP001175227">
    <property type="component" value="Unassembled WGS sequence"/>
</dbReference>
<evidence type="ECO:0000313" key="3">
    <source>
        <dbReference type="Proteomes" id="UP001175227"/>
    </source>
</evidence>
<evidence type="ECO:0000256" key="1">
    <source>
        <dbReference type="SAM" id="MobiDB-lite"/>
    </source>
</evidence>
<organism evidence="2 3">
    <name type="scientific">Armillaria novae-zelandiae</name>
    <dbReference type="NCBI Taxonomy" id="153914"/>
    <lineage>
        <taxon>Eukaryota</taxon>
        <taxon>Fungi</taxon>
        <taxon>Dikarya</taxon>
        <taxon>Basidiomycota</taxon>
        <taxon>Agaricomycotina</taxon>
        <taxon>Agaricomycetes</taxon>
        <taxon>Agaricomycetidae</taxon>
        <taxon>Agaricales</taxon>
        <taxon>Marasmiineae</taxon>
        <taxon>Physalacriaceae</taxon>
        <taxon>Armillaria</taxon>
    </lineage>
</organism>
<proteinExistence type="predicted"/>
<feature type="region of interest" description="Disordered" evidence="1">
    <location>
        <begin position="44"/>
        <end position="65"/>
    </location>
</feature>
<dbReference type="EMBL" id="JAUEPR010000081">
    <property type="protein sequence ID" value="KAK0466633.1"/>
    <property type="molecule type" value="Genomic_DNA"/>
</dbReference>
<accession>A0AA39TUA6</accession>